<dbReference type="Pfam" id="PF22936">
    <property type="entry name" value="Pol_BBD"/>
    <property type="match status" value="1"/>
</dbReference>
<sequence length="620" mass="70067">MRNTRKVGKCHEIIRVFLPLFSFHFLSLFLRVRCTALGSKALSFDAVGTYCRWYPELQVRDLGASSSSRAWQRLGKKTRTGAGGAHRCRRGKGEEGKTSGVKETIQTAINGGQVLSITNQMKRCGESISDVMVVEKIMRSLPQRFDYIVVAIQESKDTGKMKIEELQSSLEAHEISLLNRNPIRREEQALKVHRVKNEGEKTTKKWKGKHGKGKWRKDRNKDHHNESSTEEEGKSERNYRKKDKRNIECFNCHRYGHYASECYPEKEEQKNGQGKEAYTTQVDSDSEPITLMTTTSIVRSHSQDKLWYLDSGCSNHVTCHRDWLINFAETNRSMVRFADESTSKVEGVGDVVIRRKNGSCVILTGVLFVPAIRYNLLSIAQIIQKGFTVVMGNFNKVEAFDKKKNLILRSKIWKDNTFRISLVKSTRCEESGITKGKMNSETRTGGEEGLVHIAMFTAVEPISQKEALADAKPIKYVWRDAMKEVDPVEKNGIWKLVNIPAGKKKRVEGNAVKEAWGVTGKSIGQYRSVTSFSHTQPQRSFDRARRHSSVKLVLATALKPFGFVTQSFFRSTARTSWTCKGGFSVTKTPFGHTPFGKGGAQDRLERTGTTSLCARLRGLC</sequence>
<dbReference type="GO" id="GO:0008270">
    <property type="term" value="F:zinc ion binding"/>
    <property type="evidence" value="ECO:0007669"/>
    <property type="project" value="UniProtKB-KW"/>
</dbReference>
<dbReference type="Proteomes" id="UP001374535">
    <property type="component" value="Chromosome 1"/>
</dbReference>
<evidence type="ECO:0000256" key="3">
    <source>
        <dbReference type="SAM" id="Phobius"/>
    </source>
</evidence>
<keyword evidence="1" id="KW-0863">Zinc-finger</keyword>
<name>A0AAQ3PCB7_VIGMU</name>
<evidence type="ECO:0000313" key="5">
    <source>
        <dbReference type="EMBL" id="WVZ25062.1"/>
    </source>
</evidence>
<feature type="compositionally biased region" description="Basic and acidic residues" evidence="2">
    <location>
        <begin position="190"/>
        <end position="203"/>
    </location>
</feature>
<feature type="region of interest" description="Disordered" evidence="2">
    <location>
        <begin position="190"/>
        <end position="239"/>
    </location>
</feature>
<keyword evidence="3" id="KW-0812">Transmembrane</keyword>
<evidence type="ECO:0000256" key="2">
    <source>
        <dbReference type="SAM" id="MobiDB-lite"/>
    </source>
</evidence>
<reference evidence="5 6" key="1">
    <citation type="journal article" date="2023" name="Life. Sci Alliance">
        <title>Evolutionary insights into 3D genome organization and epigenetic landscape of Vigna mungo.</title>
        <authorList>
            <person name="Junaid A."/>
            <person name="Singh B."/>
            <person name="Bhatia S."/>
        </authorList>
    </citation>
    <scope>NUCLEOTIDE SEQUENCE [LARGE SCALE GENOMIC DNA]</scope>
    <source>
        <strain evidence="5">Urdbean</strain>
    </source>
</reference>
<keyword evidence="3" id="KW-0472">Membrane</keyword>
<evidence type="ECO:0000313" key="6">
    <source>
        <dbReference type="Proteomes" id="UP001374535"/>
    </source>
</evidence>
<dbReference type="InterPro" id="IPR054722">
    <property type="entry name" value="PolX-like_BBD"/>
</dbReference>
<dbReference type="PROSITE" id="PS50158">
    <property type="entry name" value="ZF_CCHC"/>
    <property type="match status" value="1"/>
</dbReference>
<accession>A0AAQ3PCB7</accession>
<feature type="compositionally biased region" description="Basic residues" evidence="2">
    <location>
        <begin position="204"/>
        <end position="218"/>
    </location>
</feature>
<feature type="domain" description="CCHC-type" evidence="4">
    <location>
        <begin position="249"/>
        <end position="262"/>
    </location>
</feature>
<dbReference type="Pfam" id="PF14223">
    <property type="entry name" value="Retrotran_gag_2"/>
    <property type="match status" value="1"/>
</dbReference>
<keyword evidence="6" id="KW-1185">Reference proteome</keyword>
<proteinExistence type="predicted"/>
<dbReference type="Gene3D" id="4.10.60.10">
    <property type="entry name" value="Zinc finger, CCHC-type"/>
    <property type="match status" value="1"/>
</dbReference>
<organism evidence="5 6">
    <name type="scientific">Vigna mungo</name>
    <name type="common">Black gram</name>
    <name type="synonym">Phaseolus mungo</name>
    <dbReference type="NCBI Taxonomy" id="3915"/>
    <lineage>
        <taxon>Eukaryota</taxon>
        <taxon>Viridiplantae</taxon>
        <taxon>Streptophyta</taxon>
        <taxon>Embryophyta</taxon>
        <taxon>Tracheophyta</taxon>
        <taxon>Spermatophyta</taxon>
        <taxon>Magnoliopsida</taxon>
        <taxon>eudicotyledons</taxon>
        <taxon>Gunneridae</taxon>
        <taxon>Pentapetalae</taxon>
        <taxon>rosids</taxon>
        <taxon>fabids</taxon>
        <taxon>Fabales</taxon>
        <taxon>Fabaceae</taxon>
        <taxon>Papilionoideae</taxon>
        <taxon>50 kb inversion clade</taxon>
        <taxon>NPAAA clade</taxon>
        <taxon>indigoferoid/millettioid clade</taxon>
        <taxon>Phaseoleae</taxon>
        <taxon>Vigna</taxon>
    </lineage>
</organism>
<dbReference type="EMBL" id="CP144700">
    <property type="protein sequence ID" value="WVZ25062.1"/>
    <property type="molecule type" value="Genomic_DNA"/>
</dbReference>
<feature type="transmembrane region" description="Helical" evidence="3">
    <location>
        <begin position="12"/>
        <end position="30"/>
    </location>
</feature>
<dbReference type="AlphaFoldDB" id="A0AAQ3PCB7"/>
<feature type="region of interest" description="Disordered" evidence="2">
    <location>
        <begin position="75"/>
        <end position="100"/>
    </location>
</feature>
<feature type="compositionally biased region" description="Basic and acidic residues" evidence="2">
    <location>
        <begin position="219"/>
        <end position="238"/>
    </location>
</feature>
<keyword evidence="3" id="KW-1133">Transmembrane helix</keyword>
<dbReference type="GO" id="GO:0003676">
    <property type="term" value="F:nucleic acid binding"/>
    <property type="evidence" value="ECO:0007669"/>
    <property type="project" value="InterPro"/>
</dbReference>
<dbReference type="InterPro" id="IPR036875">
    <property type="entry name" value="Znf_CCHC_sf"/>
</dbReference>
<dbReference type="PANTHER" id="PTHR47592:SF27">
    <property type="entry name" value="OS08G0421700 PROTEIN"/>
    <property type="match status" value="1"/>
</dbReference>
<dbReference type="SUPFAM" id="SSF57756">
    <property type="entry name" value="Retrovirus zinc finger-like domains"/>
    <property type="match status" value="1"/>
</dbReference>
<keyword evidence="1" id="KW-0862">Zinc</keyword>
<dbReference type="InterPro" id="IPR001878">
    <property type="entry name" value="Znf_CCHC"/>
</dbReference>
<protein>
    <recommendedName>
        <fullName evidence="4">CCHC-type domain-containing protein</fullName>
    </recommendedName>
</protein>
<evidence type="ECO:0000259" key="4">
    <source>
        <dbReference type="PROSITE" id="PS50158"/>
    </source>
</evidence>
<gene>
    <name evidence="5" type="ORF">V8G54_003606</name>
</gene>
<evidence type="ECO:0000256" key="1">
    <source>
        <dbReference type="PROSITE-ProRule" id="PRU00047"/>
    </source>
</evidence>
<keyword evidence="1" id="KW-0479">Metal-binding</keyword>
<dbReference type="PANTHER" id="PTHR47592">
    <property type="entry name" value="PBF68 PROTEIN"/>
    <property type="match status" value="1"/>
</dbReference>